<dbReference type="EMBL" id="VSSQ01146871">
    <property type="protein sequence ID" value="MPN65059.1"/>
    <property type="molecule type" value="Genomic_DNA"/>
</dbReference>
<dbReference type="AlphaFoldDB" id="A0A645JQR6"/>
<comment type="caution">
    <text evidence="2">The sequence shown here is derived from an EMBL/GenBank/DDBJ whole genome shotgun (WGS) entry which is preliminary data.</text>
</comment>
<proteinExistence type="predicted"/>
<gene>
    <name evidence="2" type="ORF">SDC9_212838</name>
</gene>
<evidence type="ECO:0000259" key="1">
    <source>
        <dbReference type="Pfam" id="PF02190"/>
    </source>
</evidence>
<protein>
    <recommendedName>
        <fullName evidence="1">Lon N-terminal domain-containing protein</fullName>
    </recommendedName>
</protein>
<organism evidence="2">
    <name type="scientific">bioreactor metagenome</name>
    <dbReference type="NCBI Taxonomy" id="1076179"/>
    <lineage>
        <taxon>unclassified sequences</taxon>
        <taxon>metagenomes</taxon>
        <taxon>ecological metagenomes</taxon>
    </lineage>
</organism>
<dbReference type="Gene3D" id="1.20.58.1480">
    <property type="match status" value="1"/>
</dbReference>
<name>A0A645JQR6_9ZZZZ</name>
<accession>A0A645JQR6</accession>
<feature type="domain" description="Lon N-terminal" evidence="1">
    <location>
        <begin position="32"/>
        <end position="85"/>
    </location>
</feature>
<reference evidence="2" key="1">
    <citation type="submission" date="2019-08" db="EMBL/GenBank/DDBJ databases">
        <authorList>
            <person name="Kucharzyk K."/>
            <person name="Murdoch R.W."/>
            <person name="Higgins S."/>
            <person name="Loffler F."/>
        </authorList>
    </citation>
    <scope>NUCLEOTIDE SEQUENCE</scope>
</reference>
<sequence>MLRERLALGLPFPFPAIANKGAKPPAQPPSGFSPKEILSYLDELTNPEQAADLVSCAVLQGARQRQEILETVDIEVRLHRLIRFLMAEIRDKRKT</sequence>
<dbReference type="InterPro" id="IPR003111">
    <property type="entry name" value="Lon_prtase_N"/>
</dbReference>
<dbReference type="Pfam" id="PF02190">
    <property type="entry name" value="LON_substr_bdg"/>
    <property type="match status" value="1"/>
</dbReference>
<evidence type="ECO:0000313" key="2">
    <source>
        <dbReference type="EMBL" id="MPN65059.1"/>
    </source>
</evidence>